<dbReference type="PRINTS" id="PR00081">
    <property type="entry name" value="GDHRDH"/>
</dbReference>
<dbReference type="SUPFAM" id="SSF51735">
    <property type="entry name" value="NAD(P)-binding Rossmann-fold domains"/>
    <property type="match status" value="1"/>
</dbReference>
<dbReference type="OrthoDB" id="9775296at2"/>
<protein>
    <recommendedName>
        <fullName evidence="3">Ketoreductase domain-containing protein</fullName>
    </recommendedName>
</protein>
<dbReference type="InterPro" id="IPR002347">
    <property type="entry name" value="SDR_fam"/>
</dbReference>
<evidence type="ECO:0000313" key="4">
    <source>
        <dbReference type="EMBL" id="GAL85041.1"/>
    </source>
</evidence>
<keyword evidence="5" id="KW-1185">Reference proteome</keyword>
<evidence type="ECO:0000313" key="5">
    <source>
        <dbReference type="Proteomes" id="UP000030185"/>
    </source>
</evidence>
<dbReference type="PANTHER" id="PTHR44196:SF1">
    <property type="entry name" value="DEHYDROGENASE_REDUCTASE SDR FAMILY MEMBER 7B"/>
    <property type="match status" value="1"/>
</dbReference>
<comment type="similarity">
    <text evidence="1">Belongs to the short-chain dehydrogenases/reductases (SDR) family.</text>
</comment>
<evidence type="ECO:0000256" key="1">
    <source>
        <dbReference type="ARBA" id="ARBA00006484"/>
    </source>
</evidence>
<dbReference type="eggNOG" id="COG4221">
    <property type="taxonomic scope" value="Bacteria"/>
</dbReference>
<dbReference type="RefSeq" id="WP_081990482.1">
    <property type="nucleotide sequence ID" value="NZ_BBLT01000004.1"/>
</dbReference>
<dbReference type="PANTHER" id="PTHR44196">
    <property type="entry name" value="DEHYDROGENASE/REDUCTASE SDR FAMILY MEMBER 7B"/>
    <property type="match status" value="1"/>
</dbReference>
<dbReference type="EMBL" id="BBLT01000004">
    <property type="protein sequence ID" value="GAL85041.1"/>
    <property type="molecule type" value="Genomic_DNA"/>
</dbReference>
<sequence>MAEQKIKKLADKIRELIRKEGQHSLEPEVVVITGGTSGVGRATAREFASKGAKVAILARGEDGLLGTKKDIEELGGVALTIKTDVADPVQVEKACREVEEKLGPIDVWINNAMTNIFSPVSRMRPDEFRRVTDVTYHGQVYGTLAVLNRMLSRNRGVILFVGSENASKGIPLQSAYCGAEQAIIGFVDSLRKELVHDKSNVRVTLVQLPAINTPQFNIVKSSLSNKTKPLGKIFQPEVAAEAIYFASRHNRKEVYAGNPSLESILGDNNPLVGGKFLSSSEIKRQLLNEPEDPGRRNNLWEPVPGDPMARGKFDDNASDFSPQLWLTKHRGVLMAAAGVLMAGIFVIKTLSGKKSNVPLSE</sequence>
<dbReference type="InterPro" id="IPR036291">
    <property type="entry name" value="NAD(P)-bd_dom_sf"/>
</dbReference>
<dbReference type="GO" id="GO:0016020">
    <property type="term" value="C:membrane"/>
    <property type="evidence" value="ECO:0007669"/>
    <property type="project" value="TreeGrafter"/>
</dbReference>
<accession>A0A098LDK0</accession>
<reference evidence="4 5" key="1">
    <citation type="submission" date="2014-09" db="EMBL/GenBank/DDBJ databases">
        <title>Sporocytophaga myxococcoides PG-01 genome sequencing.</title>
        <authorList>
            <person name="Liu L."/>
            <person name="Gao P.J."/>
            <person name="Chen G.J."/>
            <person name="Wang L.S."/>
        </authorList>
    </citation>
    <scope>NUCLEOTIDE SEQUENCE [LARGE SCALE GENOMIC DNA]</scope>
    <source>
        <strain evidence="4 5">PG-01</strain>
    </source>
</reference>
<keyword evidence="2" id="KW-0560">Oxidoreductase</keyword>
<proteinExistence type="inferred from homology"/>
<dbReference type="Gene3D" id="3.40.50.720">
    <property type="entry name" value="NAD(P)-binding Rossmann-like Domain"/>
    <property type="match status" value="1"/>
</dbReference>
<dbReference type="Pfam" id="PF00106">
    <property type="entry name" value="adh_short"/>
    <property type="match status" value="1"/>
</dbReference>
<dbReference type="AlphaFoldDB" id="A0A098LDK0"/>
<dbReference type="InterPro" id="IPR057326">
    <property type="entry name" value="KR_dom"/>
</dbReference>
<comment type="caution">
    <text evidence="4">The sequence shown here is derived from an EMBL/GenBank/DDBJ whole genome shotgun (WGS) entry which is preliminary data.</text>
</comment>
<dbReference type="NCBIfam" id="NF005495">
    <property type="entry name" value="PRK07109.1"/>
    <property type="match status" value="1"/>
</dbReference>
<name>A0A098LDK0_9BACT</name>
<dbReference type="Proteomes" id="UP000030185">
    <property type="component" value="Unassembled WGS sequence"/>
</dbReference>
<dbReference type="STRING" id="153721.MYP_2269"/>
<gene>
    <name evidence="4" type="ORF">MYP_2269</name>
</gene>
<dbReference type="SMART" id="SM00822">
    <property type="entry name" value="PKS_KR"/>
    <property type="match status" value="1"/>
</dbReference>
<feature type="domain" description="Ketoreductase" evidence="3">
    <location>
        <begin position="28"/>
        <end position="214"/>
    </location>
</feature>
<evidence type="ECO:0000259" key="3">
    <source>
        <dbReference type="SMART" id="SM00822"/>
    </source>
</evidence>
<organism evidence="4 5">
    <name type="scientific">Sporocytophaga myxococcoides</name>
    <dbReference type="NCBI Taxonomy" id="153721"/>
    <lineage>
        <taxon>Bacteria</taxon>
        <taxon>Pseudomonadati</taxon>
        <taxon>Bacteroidota</taxon>
        <taxon>Cytophagia</taxon>
        <taxon>Cytophagales</taxon>
        <taxon>Cytophagaceae</taxon>
        <taxon>Sporocytophaga</taxon>
    </lineage>
</organism>
<dbReference type="GO" id="GO:0016491">
    <property type="term" value="F:oxidoreductase activity"/>
    <property type="evidence" value="ECO:0007669"/>
    <property type="project" value="UniProtKB-KW"/>
</dbReference>
<evidence type="ECO:0000256" key="2">
    <source>
        <dbReference type="ARBA" id="ARBA00023002"/>
    </source>
</evidence>